<dbReference type="InterPro" id="IPR050483">
    <property type="entry name" value="CoA-transferase_III_domain"/>
</dbReference>
<dbReference type="GO" id="GO:0016740">
    <property type="term" value="F:transferase activity"/>
    <property type="evidence" value="ECO:0007669"/>
    <property type="project" value="UniProtKB-KW"/>
</dbReference>
<keyword evidence="3" id="KW-1185">Reference proteome</keyword>
<protein>
    <submittedName>
        <fullName evidence="2">CoA transferase</fullName>
    </submittedName>
</protein>
<evidence type="ECO:0000313" key="2">
    <source>
        <dbReference type="EMBL" id="GAA3668478.1"/>
    </source>
</evidence>
<dbReference type="EMBL" id="BAAAYV010000025">
    <property type="protein sequence ID" value="GAA3668478.1"/>
    <property type="molecule type" value="Genomic_DNA"/>
</dbReference>
<dbReference type="InterPro" id="IPR044855">
    <property type="entry name" value="CoA-Trfase_III_dom3_sf"/>
</dbReference>
<comment type="caution">
    <text evidence="2">The sequence shown here is derived from an EMBL/GenBank/DDBJ whole genome shotgun (WGS) entry which is preliminary data.</text>
</comment>
<sequence length="400" mass="41934">MNEPATAPRPLDGLKVLDLSRVLAGPLCASMLADLGAEVTKIEAPGRGDDSRGFGPHTAGESTYYMLMNRGKRSMTLDLKSDEGAEILRALIADADVLVENFRPGVTARLGIDYDSVRELNPRLIYVSISGFGQTGPLAHRPAYDHIIQAIGGIMQVTGWPDGPPTRIGDAVGDVVAGVYGAWGALAALLQRGVTNRGQHVDVAMLDALVSLQMVSLSQLLGGAGTPSRIGNAHPVSAPMDAYASVDGHLVIAVANDSLFARLAAAMGRPELVSDERFTGDALRVANQHDLRAEIESWTAARSLADVLAALEEAGVPAAPILDIAEATSSAHATHRRLVRTVDHPLAGAVPIVPQPVQFSDPGPEPDLVPPTLGQHTDEVLAGLGYDAARIAALREKGVL</sequence>
<keyword evidence="1 2" id="KW-0808">Transferase</keyword>
<evidence type="ECO:0000313" key="3">
    <source>
        <dbReference type="Proteomes" id="UP001410795"/>
    </source>
</evidence>
<dbReference type="InterPro" id="IPR023606">
    <property type="entry name" value="CoA-Trfase_III_dom_1_sf"/>
</dbReference>
<dbReference type="Gene3D" id="3.30.1540.10">
    <property type="entry name" value="formyl-coa transferase, domain 3"/>
    <property type="match status" value="1"/>
</dbReference>
<dbReference type="RefSeq" id="WP_221858091.1">
    <property type="nucleotide sequence ID" value="NZ_BAAAYV010000025.1"/>
</dbReference>
<gene>
    <name evidence="2" type="ORF">GCM10022202_33150</name>
</gene>
<dbReference type="Gene3D" id="3.40.50.10540">
    <property type="entry name" value="Crotonobetainyl-coa:carnitine coa-transferase, domain 1"/>
    <property type="match status" value="1"/>
</dbReference>
<dbReference type="Pfam" id="PF02515">
    <property type="entry name" value="CoA_transf_3"/>
    <property type="match status" value="1"/>
</dbReference>
<reference evidence="3" key="1">
    <citation type="journal article" date="2019" name="Int. J. Syst. Evol. Microbiol.">
        <title>The Global Catalogue of Microorganisms (GCM) 10K type strain sequencing project: providing services to taxonomists for standard genome sequencing and annotation.</title>
        <authorList>
            <consortium name="The Broad Institute Genomics Platform"/>
            <consortium name="The Broad Institute Genome Sequencing Center for Infectious Disease"/>
            <person name="Wu L."/>
            <person name="Ma J."/>
        </authorList>
    </citation>
    <scope>NUCLEOTIDE SEQUENCE [LARGE SCALE GENOMIC DNA]</scope>
    <source>
        <strain evidence="3">JCM 16546</strain>
    </source>
</reference>
<dbReference type="PANTHER" id="PTHR48207:SF3">
    <property type="entry name" value="SUCCINATE--HYDROXYMETHYLGLUTARATE COA-TRANSFERASE"/>
    <property type="match status" value="1"/>
</dbReference>
<evidence type="ECO:0000256" key="1">
    <source>
        <dbReference type="ARBA" id="ARBA00022679"/>
    </source>
</evidence>
<dbReference type="SUPFAM" id="SSF89796">
    <property type="entry name" value="CoA-transferase family III (CaiB/BaiF)"/>
    <property type="match status" value="1"/>
</dbReference>
<dbReference type="Proteomes" id="UP001410795">
    <property type="component" value="Unassembled WGS sequence"/>
</dbReference>
<dbReference type="InterPro" id="IPR003673">
    <property type="entry name" value="CoA-Trfase_fam_III"/>
</dbReference>
<organism evidence="2 3">
    <name type="scientific">Microbacterium marinilacus</name>
    <dbReference type="NCBI Taxonomy" id="415209"/>
    <lineage>
        <taxon>Bacteria</taxon>
        <taxon>Bacillati</taxon>
        <taxon>Actinomycetota</taxon>
        <taxon>Actinomycetes</taxon>
        <taxon>Micrococcales</taxon>
        <taxon>Microbacteriaceae</taxon>
        <taxon>Microbacterium</taxon>
    </lineage>
</organism>
<proteinExistence type="predicted"/>
<accession>A0ABP7BUV3</accession>
<name>A0ABP7BUV3_9MICO</name>
<dbReference type="PANTHER" id="PTHR48207">
    <property type="entry name" value="SUCCINATE--HYDROXYMETHYLGLUTARATE COA-TRANSFERASE"/>
    <property type="match status" value="1"/>
</dbReference>